<gene>
    <name evidence="1" type="ORF">B9G98_01885</name>
</gene>
<dbReference type="OrthoDB" id="4076104at2759"/>
<proteinExistence type="predicted"/>
<dbReference type="GeneID" id="36515633"/>
<accession>A0A2T0FH03</accession>
<dbReference type="Proteomes" id="UP000238350">
    <property type="component" value="Unassembled WGS sequence"/>
</dbReference>
<keyword evidence="2" id="KW-1185">Reference proteome</keyword>
<protein>
    <submittedName>
        <fullName evidence="1">Uncharacterized protein</fullName>
    </submittedName>
</protein>
<comment type="caution">
    <text evidence="1">The sequence shown here is derived from an EMBL/GenBank/DDBJ whole genome shotgun (WGS) entry which is preliminary data.</text>
</comment>
<name>A0A2T0FH03_9ASCO</name>
<dbReference type="AlphaFoldDB" id="A0A2T0FH03"/>
<dbReference type="RefSeq" id="XP_024664210.1">
    <property type="nucleotide sequence ID" value="XM_024808442.1"/>
</dbReference>
<organism evidence="1 2">
    <name type="scientific">Wickerhamiella sorbophila</name>
    <dbReference type="NCBI Taxonomy" id="45607"/>
    <lineage>
        <taxon>Eukaryota</taxon>
        <taxon>Fungi</taxon>
        <taxon>Dikarya</taxon>
        <taxon>Ascomycota</taxon>
        <taxon>Saccharomycotina</taxon>
        <taxon>Dipodascomycetes</taxon>
        <taxon>Dipodascales</taxon>
        <taxon>Trichomonascaceae</taxon>
        <taxon>Wickerhamiella</taxon>
    </lineage>
</organism>
<evidence type="ECO:0000313" key="2">
    <source>
        <dbReference type="Proteomes" id="UP000238350"/>
    </source>
</evidence>
<reference evidence="1 2" key="1">
    <citation type="submission" date="2017-04" db="EMBL/GenBank/DDBJ databases">
        <title>Genome sequencing of [Candida] sorbophila.</title>
        <authorList>
            <person name="Ahn J.O."/>
        </authorList>
    </citation>
    <scope>NUCLEOTIDE SEQUENCE [LARGE SCALE GENOMIC DNA]</scope>
    <source>
        <strain evidence="1 2">DS02</strain>
    </source>
</reference>
<evidence type="ECO:0000313" key="1">
    <source>
        <dbReference type="EMBL" id="PRT54265.1"/>
    </source>
</evidence>
<dbReference type="EMBL" id="NDIQ01000021">
    <property type="protein sequence ID" value="PRT54265.1"/>
    <property type="molecule type" value="Genomic_DNA"/>
</dbReference>
<sequence>MPLANFLTYSAGYVPAADVEAQRRCYDYLKETIAMLKERVGTPKEQENDKSQLSLLKDLASVTDVASGSRRYKRAHTFWTYWDKSKDRIIRIHESTSDNEEILTQIGILEDGRYYNE</sequence>